<dbReference type="Gene3D" id="3.20.20.100">
    <property type="entry name" value="NADP-dependent oxidoreductase domain"/>
    <property type="match status" value="1"/>
</dbReference>
<keyword evidence="8" id="KW-1185">Reference proteome</keyword>
<dbReference type="OMA" id="YCLQKNW"/>
<dbReference type="AlphaFoldDB" id="U4LBK6"/>
<organism evidence="7 8">
    <name type="scientific">Pyronema omphalodes (strain CBS 100304)</name>
    <name type="common">Pyronema confluens</name>
    <dbReference type="NCBI Taxonomy" id="1076935"/>
    <lineage>
        <taxon>Eukaryota</taxon>
        <taxon>Fungi</taxon>
        <taxon>Dikarya</taxon>
        <taxon>Ascomycota</taxon>
        <taxon>Pezizomycotina</taxon>
        <taxon>Pezizomycetes</taxon>
        <taxon>Pezizales</taxon>
        <taxon>Pyronemataceae</taxon>
        <taxon>Pyronema</taxon>
    </lineage>
</organism>
<protein>
    <submittedName>
        <fullName evidence="7">Similar to Glyoxal reductase acc. no. O32210</fullName>
    </submittedName>
</protein>
<comment type="similarity">
    <text evidence="1">Belongs to the aldo/keto reductase family.</text>
</comment>
<dbReference type="PROSITE" id="PS00062">
    <property type="entry name" value="ALDOKETO_REDUCTASE_2"/>
    <property type="match status" value="1"/>
</dbReference>
<dbReference type="InterPro" id="IPR023210">
    <property type="entry name" value="NADP_OxRdtase_dom"/>
</dbReference>
<evidence type="ECO:0000259" key="6">
    <source>
        <dbReference type="Pfam" id="PF00248"/>
    </source>
</evidence>
<dbReference type="FunFam" id="3.20.20.100:FF:000015">
    <property type="entry name" value="Oxidoreductase, aldo/keto reductase family"/>
    <property type="match status" value="1"/>
</dbReference>
<dbReference type="Proteomes" id="UP000018144">
    <property type="component" value="Unassembled WGS sequence"/>
</dbReference>
<evidence type="ECO:0000256" key="4">
    <source>
        <dbReference type="PIRSR" id="PIRSR000097-2"/>
    </source>
</evidence>
<dbReference type="SUPFAM" id="SSF51430">
    <property type="entry name" value="NAD(P)-linked oxidoreductase"/>
    <property type="match status" value="1"/>
</dbReference>
<dbReference type="eggNOG" id="KOG1577">
    <property type="taxonomic scope" value="Eukaryota"/>
</dbReference>
<proteinExistence type="inferred from homology"/>
<reference evidence="7 8" key="1">
    <citation type="journal article" date="2013" name="PLoS Genet.">
        <title>The genome and development-dependent transcriptomes of Pyronema confluens: a window into fungal evolution.</title>
        <authorList>
            <person name="Traeger S."/>
            <person name="Altegoer F."/>
            <person name="Freitag M."/>
            <person name="Gabaldon T."/>
            <person name="Kempken F."/>
            <person name="Kumar A."/>
            <person name="Marcet-Houben M."/>
            <person name="Poggeler S."/>
            <person name="Stajich J.E."/>
            <person name="Nowrousian M."/>
        </authorList>
    </citation>
    <scope>NUCLEOTIDE SEQUENCE [LARGE SCALE GENOMIC DNA]</scope>
    <source>
        <strain evidence="8">CBS 100304</strain>
        <tissue evidence="7">Vegetative mycelium</tissue>
    </source>
</reference>
<evidence type="ECO:0000313" key="7">
    <source>
        <dbReference type="EMBL" id="CCX16642.1"/>
    </source>
</evidence>
<dbReference type="STRING" id="1076935.U4LBK6"/>
<feature type="active site" description="Proton donor" evidence="3">
    <location>
        <position position="58"/>
    </location>
</feature>
<evidence type="ECO:0000256" key="2">
    <source>
        <dbReference type="ARBA" id="ARBA00023002"/>
    </source>
</evidence>
<sequence>MSSKLTFTSRLPVAHAHPPTTRPHIGFGVYLSPEDVCKASCLTALKHGYRAIDTAQYYENEAQVGEAVRESGIPREEIFITTKIMTPEGSVEKSYQKCLKSVEDIGLGYVDLFLIHTPSSGPEGRKEMWQALERLLKEGKTKAIGVSNYGVAHIEEIKTFSDVMPAANQVELHVQCQQRPITEYCTANGINVEAYCPIARGKYLDDPTLKQIADSHNVTVAQVLIRWILQMGFIPYPKSDHADRIKQNADLYGFELSEEQMRILGMMDRGHDGAVVPQKTECP</sequence>
<keyword evidence="2" id="KW-0560">Oxidoreductase</keyword>
<feature type="site" description="Lowers pKa of active site Tyr" evidence="5">
    <location>
        <position position="83"/>
    </location>
</feature>
<dbReference type="PANTHER" id="PTHR43827">
    <property type="entry name" value="2,5-DIKETO-D-GLUCONIC ACID REDUCTASE"/>
    <property type="match status" value="1"/>
</dbReference>
<dbReference type="CDD" id="cd19071">
    <property type="entry name" value="AKR_AKR1-5-like"/>
    <property type="match status" value="1"/>
</dbReference>
<gene>
    <name evidence="7" type="ORF">PCON_03341</name>
</gene>
<dbReference type="OrthoDB" id="416253at2759"/>
<dbReference type="EMBL" id="HF936492">
    <property type="protein sequence ID" value="CCX16642.1"/>
    <property type="molecule type" value="Genomic_DNA"/>
</dbReference>
<feature type="domain" description="NADP-dependent oxidoreductase" evidence="6">
    <location>
        <begin position="32"/>
        <end position="263"/>
    </location>
</feature>
<accession>U4LBK6</accession>
<dbReference type="PROSITE" id="PS00798">
    <property type="entry name" value="ALDOKETO_REDUCTASE_1"/>
    <property type="match status" value="1"/>
</dbReference>
<evidence type="ECO:0000313" key="8">
    <source>
        <dbReference type="Proteomes" id="UP000018144"/>
    </source>
</evidence>
<evidence type="ECO:0000256" key="1">
    <source>
        <dbReference type="ARBA" id="ARBA00007905"/>
    </source>
</evidence>
<dbReference type="PRINTS" id="PR00069">
    <property type="entry name" value="ALDKETRDTASE"/>
</dbReference>
<dbReference type="PIRSF" id="PIRSF000097">
    <property type="entry name" value="AKR"/>
    <property type="match status" value="1"/>
</dbReference>
<dbReference type="Pfam" id="PF00248">
    <property type="entry name" value="Aldo_ket_red"/>
    <property type="match status" value="1"/>
</dbReference>
<evidence type="ECO:0000256" key="5">
    <source>
        <dbReference type="PIRSR" id="PIRSR000097-3"/>
    </source>
</evidence>
<dbReference type="GO" id="GO:0016491">
    <property type="term" value="F:oxidoreductase activity"/>
    <property type="evidence" value="ECO:0007669"/>
    <property type="project" value="UniProtKB-KW"/>
</dbReference>
<dbReference type="InterPro" id="IPR018170">
    <property type="entry name" value="Aldo/ket_reductase_CS"/>
</dbReference>
<evidence type="ECO:0000256" key="3">
    <source>
        <dbReference type="PIRSR" id="PIRSR000097-1"/>
    </source>
</evidence>
<name>U4LBK6_PYROM</name>
<dbReference type="PANTHER" id="PTHR43827:SF13">
    <property type="entry name" value="ALDO_KETO REDUCTASE FAMILY PROTEIN"/>
    <property type="match status" value="1"/>
</dbReference>
<dbReference type="InterPro" id="IPR036812">
    <property type="entry name" value="NAD(P)_OxRdtase_dom_sf"/>
</dbReference>
<dbReference type="InterPro" id="IPR020471">
    <property type="entry name" value="AKR"/>
</dbReference>
<feature type="binding site" evidence="4">
    <location>
        <position position="116"/>
    </location>
    <ligand>
        <name>substrate</name>
    </ligand>
</feature>